<dbReference type="InterPro" id="IPR011993">
    <property type="entry name" value="PH-like_dom_sf"/>
</dbReference>
<dbReference type="PROSITE" id="PS50238">
    <property type="entry name" value="RHOGAP"/>
    <property type="match status" value="1"/>
</dbReference>
<organism evidence="6 7">
    <name type="scientific">Vanilla planifolia</name>
    <name type="common">Vanilla</name>
    <dbReference type="NCBI Taxonomy" id="51239"/>
    <lineage>
        <taxon>Eukaryota</taxon>
        <taxon>Viridiplantae</taxon>
        <taxon>Streptophyta</taxon>
        <taxon>Embryophyta</taxon>
        <taxon>Tracheophyta</taxon>
        <taxon>Spermatophyta</taxon>
        <taxon>Magnoliopsida</taxon>
        <taxon>Liliopsida</taxon>
        <taxon>Asparagales</taxon>
        <taxon>Orchidaceae</taxon>
        <taxon>Vanilloideae</taxon>
        <taxon>Vanilleae</taxon>
        <taxon>Vanilla</taxon>
    </lineage>
</organism>
<feature type="coiled-coil region" evidence="2">
    <location>
        <begin position="685"/>
        <end position="719"/>
    </location>
</feature>
<name>A0A835V4X7_VANPL</name>
<evidence type="ECO:0000256" key="2">
    <source>
        <dbReference type="SAM" id="Coils"/>
    </source>
</evidence>
<dbReference type="CDD" id="cd00159">
    <property type="entry name" value="RhoGAP"/>
    <property type="match status" value="1"/>
</dbReference>
<dbReference type="Gene3D" id="2.30.29.30">
    <property type="entry name" value="Pleckstrin-homology domain (PH domain)/Phosphotyrosine-binding domain (PTB)"/>
    <property type="match status" value="1"/>
</dbReference>
<protein>
    <submittedName>
        <fullName evidence="6">Uncharacterized protein</fullName>
    </submittedName>
</protein>
<evidence type="ECO:0000259" key="5">
    <source>
        <dbReference type="PROSITE" id="PS50238"/>
    </source>
</evidence>
<dbReference type="EMBL" id="JADCNL010000004">
    <property type="protein sequence ID" value="KAG0485557.1"/>
    <property type="molecule type" value="Genomic_DNA"/>
</dbReference>
<dbReference type="Pfam" id="PF00620">
    <property type="entry name" value="RhoGAP"/>
    <property type="match status" value="1"/>
</dbReference>
<dbReference type="SUPFAM" id="SSF48350">
    <property type="entry name" value="GTPase activation domain, GAP"/>
    <property type="match status" value="1"/>
</dbReference>
<feature type="domain" description="Rho-GAP" evidence="5">
    <location>
        <begin position="200"/>
        <end position="399"/>
    </location>
</feature>
<reference evidence="6 7" key="1">
    <citation type="journal article" date="2020" name="Nat. Food">
        <title>A phased Vanilla planifolia genome enables genetic improvement of flavour and production.</title>
        <authorList>
            <person name="Hasing T."/>
            <person name="Tang H."/>
            <person name="Brym M."/>
            <person name="Khazi F."/>
            <person name="Huang T."/>
            <person name="Chambers A.H."/>
        </authorList>
    </citation>
    <scope>NUCLEOTIDE SEQUENCE [LARGE SCALE GENOMIC DNA]</scope>
    <source>
        <tissue evidence="6">Leaf</tissue>
    </source>
</reference>
<dbReference type="InterPro" id="IPR000198">
    <property type="entry name" value="RhoGAP_dom"/>
</dbReference>
<dbReference type="Proteomes" id="UP000636800">
    <property type="component" value="Unassembled WGS sequence"/>
</dbReference>
<dbReference type="GO" id="GO:0007165">
    <property type="term" value="P:signal transduction"/>
    <property type="evidence" value="ECO:0007669"/>
    <property type="project" value="InterPro"/>
</dbReference>
<dbReference type="SMART" id="SM00324">
    <property type="entry name" value="RhoGAP"/>
    <property type="match status" value="1"/>
</dbReference>
<sequence>MATSPINENFVQSKAVKCGDGDKNFWSSRSSENADSQSNSCTNCEILKSGPLYISSKGIGWTSWKKRWFVLSCTSLMFYRADPNALPQKGSEVSNPILGGIELNYSGSIVVKPDKKLLTVLFPDGRDGRAFTLKTETVEELNEWKAALENALARAPSASHVMGQTGIFRSEMAESVEASVEQCKEKPPTMSSVTGRPVLLALEDSDGCPSFLEKALRFIEENGIKVEGILRQSADVEEVVRRVHQYEQGKNEFSPGEDAHVIGDCIKHVLREMPSSAVPASCCTALVDAYRADPGSRINAIRDAVYDVFPEPNRRLLQRVLQMMLTVAAHKVENRMSPSALAACMAPLLLRPLLAGECELKSEFQMDGDGSFQLLQAAAAANHAQAIVIIFLEEYDKIFDDGPLPDESFSSELYTESEDDEDIEDGDLTASDVLEDDGDLDAENNLKNVATGDPDCSNGGTIKIGGDIISEDGSDLGIDVGSDISSGVDSEICNDCAMILGVMLIVLLVVMLVIKSHRTNSISSRNTEAVSKSMKNSKTLSTSVNEDIAFKRPVSINIKSPVRNLSFVVDVQKDDALLDENAASSVPLSHTLLESMEHVISKAANSQRDNILHSSPEITRFPETLDEKQPAIRNKWGRTSARKNLSMDSIEYTSDDESAIQRLESTKIHLQTKVSREIEENATLRSTLDRRKEALHERRLALEKEVLRLQDQLQEERNLRSLLESGLMSNQPTHFCSSAYLDNKTRFDLEDIALIERDIVDLKKNVADLTDRLEKGSATFCESCGQPIYTRNMGQKNVDNIARAKKGDFSQKHDNTKQPPRAAALPSLDNQHSTSKKKQPTGSEESNDANMRPENENEEVNSSSSALAKLTNRLNFLKERRVQLANELQNLDLARTTSN</sequence>
<dbReference type="InterPro" id="IPR025757">
    <property type="entry name" value="MIP1_Leuzipper"/>
</dbReference>
<feature type="domain" description="PH" evidence="4">
    <location>
        <begin position="45"/>
        <end position="153"/>
    </location>
</feature>
<dbReference type="Pfam" id="PF00169">
    <property type="entry name" value="PH"/>
    <property type="match status" value="1"/>
</dbReference>
<comment type="caution">
    <text evidence="6">The sequence shown here is derived from an EMBL/GenBank/DDBJ whole genome shotgun (WGS) entry which is preliminary data.</text>
</comment>
<dbReference type="InterPro" id="IPR008936">
    <property type="entry name" value="Rho_GTPase_activation_prot"/>
</dbReference>
<keyword evidence="7" id="KW-1185">Reference proteome</keyword>
<feature type="region of interest" description="Disordered" evidence="3">
    <location>
        <begin position="808"/>
        <end position="866"/>
    </location>
</feature>
<keyword evidence="1" id="KW-0343">GTPase activation</keyword>
<dbReference type="PROSITE" id="PS50003">
    <property type="entry name" value="PH_DOMAIN"/>
    <property type="match status" value="1"/>
</dbReference>
<dbReference type="InterPro" id="IPR001849">
    <property type="entry name" value="PH_domain"/>
</dbReference>
<dbReference type="SMART" id="SM00233">
    <property type="entry name" value="PH"/>
    <property type="match status" value="1"/>
</dbReference>
<evidence type="ECO:0000313" key="7">
    <source>
        <dbReference type="Proteomes" id="UP000636800"/>
    </source>
</evidence>
<dbReference type="Gene3D" id="1.10.555.10">
    <property type="entry name" value="Rho GTPase activation protein"/>
    <property type="match status" value="1"/>
</dbReference>
<evidence type="ECO:0000259" key="4">
    <source>
        <dbReference type="PROSITE" id="PS50003"/>
    </source>
</evidence>
<proteinExistence type="predicted"/>
<accession>A0A835V4X7</accession>
<gene>
    <name evidence="6" type="ORF">HPP92_009636</name>
</gene>
<dbReference type="GO" id="GO:0005096">
    <property type="term" value="F:GTPase activator activity"/>
    <property type="evidence" value="ECO:0007669"/>
    <property type="project" value="UniProtKB-KW"/>
</dbReference>
<dbReference type="PANTHER" id="PTHR46265:SF2">
    <property type="entry name" value="RHO GTPASE-ACTIVATING PROTEIN 7"/>
    <property type="match status" value="1"/>
</dbReference>
<dbReference type="CDD" id="cd00821">
    <property type="entry name" value="PH"/>
    <property type="match status" value="1"/>
</dbReference>
<feature type="coiled-coil region" evidence="2">
    <location>
        <begin position="752"/>
        <end position="779"/>
    </location>
</feature>
<evidence type="ECO:0000256" key="1">
    <source>
        <dbReference type="ARBA" id="ARBA00022468"/>
    </source>
</evidence>
<dbReference type="OrthoDB" id="2015640at2759"/>
<evidence type="ECO:0000256" key="3">
    <source>
        <dbReference type="SAM" id="MobiDB-lite"/>
    </source>
</evidence>
<dbReference type="SUPFAM" id="SSF50729">
    <property type="entry name" value="PH domain-like"/>
    <property type="match status" value="1"/>
</dbReference>
<dbReference type="AlphaFoldDB" id="A0A835V4X7"/>
<dbReference type="PANTHER" id="PTHR46265">
    <property type="entry name" value="RHO GTPASE-ACTIVATING PROTEIN 7"/>
    <property type="match status" value="1"/>
</dbReference>
<dbReference type="InterPro" id="IPR052799">
    <property type="entry name" value="Rho_GAP_Regulators"/>
</dbReference>
<evidence type="ECO:0000313" key="6">
    <source>
        <dbReference type="EMBL" id="KAG0485557.1"/>
    </source>
</evidence>
<keyword evidence="2" id="KW-0175">Coiled coil</keyword>
<dbReference type="Pfam" id="PF14389">
    <property type="entry name" value="Lzipper-MIP1"/>
    <property type="match status" value="1"/>
</dbReference>